<protein>
    <submittedName>
        <fullName evidence="2">Uncharacterized protein</fullName>
    </submittedName>
</protein>
<dbReference type="Proteomes" id="UP000267464">
    <property type="component" value="Unassembled WGS sequence"/>
</dbReference>
<keyword evidence="3" id="KW-1185">Reference proteome</keyword>
<organism evidence="2 3">
    <name type="scientific">Piscinibacter terrae</name>
    <dbReference type="NCBI Taxonomy" id="2496871"/>
    <lineage>
        <taxon>Bacteria</taxon>
        <taxon>Pseudomonadati</taxon>
        <taxon>Pseudomonadota</taxon>
        <taxon>Betaproteobacteria</taxon>
        <taxon>Burkholderiales</taxon>
        <taxon>Sphaerotilaceae</taxon>
        <taxon>Piscinibacter</taxon>
    </lineage>
</organism>
<feature type="compositionally biased region" description="Pro residues" evidence="1">
    <location>
        <begin position="77"/>
        <end position="89"/>
    </location>
</feature>
<name>A0A3N7HLL3_9BURK</name>
<comment type="caution">
    <text evidence="2">The sequence shown here is derived from an EMBL/GenBank/DDBJ whole genome shotgun (WGS) entry which is preliminary data.</text>
</comment>
<reference evidence="2 3" key="1">
    <citation type="submission" date="2018-08" db="EMBL/GenBank/DDBJ databases">
        <authorList>
            <person name="Khan S.A."/>
            <person name="Jeon C.O."/>
            <person name="Chun B.H."/>
            <person name="Jeong S.E."/>
        </authorList>
    </citation>
    <scope>NUCLEOTIDE SEQUENCE [LARGE SCALE GENOMIC DNA]</scope>
    <source>
        <strain evidence="2 3">S-16</strain>
    </source>
</reference>
<sequence length="260" mass="28385">MATPPIPVKTAEGQSELTSRQRRLTQRQRTVLLLVDGRRSEAEVRSMAVKAGATESCFGELMDMGLIAVPAVSALPGQPPAAPVPPAQPNPDHMATIPIPRPEPAPEDDSVHVDIPLEPPKPADKKASALPEQIHLHDETESILPAARTLHPESIMTDSVLSQQRIPDSDFDDFEAARSGDSSLEEARGILMRAVKAEAPLTGSLTMMRLRRARTRTELAELIDEVESRIIKPYRSLAAQQVLRRARYLLDARTNPLAAS</sequence>
<proteinExistence type="predicted"/>
<evidence type="ECO:0000256" key="1">
    <source>
        <dbReference type="SAM" id="MobiDB-lite"/>
    </source>
</evidence>
<feature type="region of interest" description="Disordered" evidence="1">
    <location>
        <begin position="77"/>
        <end position="109"/>
    </location>
</feature>
<dbReference type="AlphaFoldDB" id="A0A3N7HLL3"/>
<dbReference type="EMBL" id="QUSW01000005">
    <property type="protein sequence ID" value="RQP22984.1"/>
    <property type="molecule type" value="Genomic_DNA"/>
</dbReference>
<dbReference type="OrthoDB" id="9150951at2"/>
<reference evidence="2 3" key="2">
    <citation type="submission" date="2018-12" db="EMBL/GenBank/DDBJ databases">
        <title>Rhizobacter gummiphilus sp. nov., a rubber-degrading bacterium isolated from the soil of a botanical garden in Japan.</title>
        <authorList>
            <person name="Shunsuke S.S."/>
        </authorList>
    </citation>
    <scope>NUCLEOTIDE SEQUENCE [LARGE SCALE GENOMIC DNA]</scope>
    <source>
        <strain evidence="2 3">S-16</strain>
    </source>
</reference>
<accession>A0A3N7HLL3</accession>
<feature type="region of interest" description="Disordered" evidence="1">
    <location>
        <begin position="1"/>
        <end position="24"/>
    </location>
</feature>
<evidence type="ECO:0000313" key="3">
    <source>
        <dbReference type="Proteomes" id="UP000267464"/>
    </source>
</evidence>
<gene>
    <name evidence="2" type="ORF">DZC73_17795</name>
</gene>
<evidence type="ECO:0000313" key="2">
    <source>
        <dbReference type="EMBL" id="RQP22984.1"/>
    </source>
</evidence>
<dbReference type="RefSeq" id="WP_124541728.1">
    <property type="nucleotide sequence ID" value="NZ_QUSW01000005.1"/>
</dbReference>